<dbReference type="InterPro" id="IPR001878">
    <property type="entry name" value="Znf_CCHC"/>
</dbReference>
<evidence type="ECO:0000259" key="3">
    <source>
        <dbReference type="PROSITE" id="PS50158"/>
    </source>
</evidence>
<comment type="caution">
    <text evidence="4">The sequence shown here is derived from an EMBL/GenBank/DDBJ whole genome shotgun (WGS) entry which is preliminary data.</text>
</comment>
<dbReference type="AlphaFoldDB" id="A0AAD5L7I9"/>
<gene>
    <name evidence="4" type="ORF">P43SY_011925</name>
</gene>
<dbReference type="GO" id="GO:0003676">
    <property type="term" value="F:nucleic acid binding"/>
    <property type="evidence" value="ECO:0007669"/>
    <property type="project" value="InterPro"/>
</dbReference>
<dbReference type="PANTHER" id="PTHR33223">
    <property type="entry name" value="CCHC-TYPE DOMAIN-CONTAINING PROTEIN"/>
    <property type="match status" value="1"/>
</dbReference>
<keyword evidence="1" id="KW-0862">Zinc</keyword>
<reference evidence="4" key="1">
    <citation type="submission" date="2021-12" db="EMBL/GenBank/DDBJ databases">
        <title>Prjna785345.</title>
        <authorList>
            <person name="Rujirawat T."/>
            <person name="Krajaejun T."/>
        </authorList>
    </citation>
    <scope>NUCLEOTIDE SEQUENCE</scope>
    <source>
        <strain evidence="4">Pi057C3</strain>
    </source>
</reference>
<dbReference type="GO" id="GO:0008270">
    <property type="term" value="F:zinc ion binding"/>
    <property type="evidence" value="ECO:0007669"/>
    <property type="project" value="UniProtKB-KW"/>
</dbReference>
<feature type="region of interest" description="Disordered" evidence="2">
    <location>
        <begin position="257"/>
        <end position="332"/>
    </location>
</feature>
<feature type="domain" description="CCHC-type" evidence="3">
    <location>
        <begin position="336"/>
        <end position="350"/>
    </location>
</feature>
<keyword evidence="1" id="KW-0863">Zinc-finger</keyword>
<dbReference type="EMBL" id="JAKCXM010000727">
    <property type="protein sequence ID" value="KAJ0392079.1"/>
    <property type="molecule type" value="Genomic_DNA"/>
</dbReference>
<feature type="compositionally biased region" description="Low complexity" evidence="2">
    <location>
        <begin position="279"/>
        <end position="294"/>
    </location>
</feature>
<dbReference type="Proteomes" id="UP001209570">
    <property type="component" value="Unassembled WGS sequence"/>
</dbReference>
<dbReference type="SUPFAM" id="SSF57756">
    <property type="entry name" value="Retrovirus zinc finger-like domains"/>
    <property type="match status" value="1"/>
</dbReference>
<accession>A0AAD5L7I9</accession>
<name>A0AAD5L7I9_PYTIN</name>
<proteinExistence type="predicted"/>
<evidence type="ECO:0000313" key="5">
    <source>
        <dbReference type="Proteomes" id="UP001209570"/>
    </source>
</evidence>
<organism evidence="4 5">
    <name type="scientific">Pythium insidiosum</name>
    <name type="common">Pythiosis disease agent</name>
    <dbReference type="NCBI Taxonomy" id="114742"/>
    <lineage>
        <taxon>Eukaryota</taxon>
        <taxon>Sar</taxon>
        <taxon>Stramenopiles</taxon>
        <taxon>Oomycota</taxon>
        <taxon>Peronosporomycetes</taxon>
        <taxon>Pythiales</taxon>
        <taxon>Pythiaceae</taxon>
        <taxon>Pythium</taxon>
    </lineage>
</organism>
<feature type="region of interest" description="Disordered" evidence="2">
    <location>
        <begin position="32"/>
        <end position="51"/>
    </location>
</feature>
<protein>
    <recommendedName>
        <fullName evidence="3">CCHC-type domain-containing protein</fullName>
    </recommendedName>
</protein>
<feature type="compositionally biased region" description="Basic and acidic residues" evidence="2">
    <location>
        <begin position="257"/>
        <end position="269"/>
    </location>
</feature>
<sequence>MPPAITPAMAEQLAAINPALAAWVAALAQPNDGSQASRLQPEEEPADAGDARDANVQAMDAANAALLADKMNMSKKIETRTITVPPFDGSVPQGSFDAKAREFCEELNGQMEVAQVLAGQTWSDDAKKAVFKTHLTGMARRWYSGWCAENPAATYANSADALIWEFRPMLLGVDVAERIKKERKRWNETYREFADRLLQMADALEGGKALTANARHALIAFVRNAYPKFTDFLETKAEIDAEFPETQLKIAVSALSRKAETNGRMPERKRALHAQTPAPTSKPKTNKPQQQQQKKTSKPPPKENKKRPAEANAATVERKEKPKPSQNPTCKGQITCYECGATGHTADFCRTYLQGNKDGKFGNGAAQLAESNSVVDNIDMEDGE</sequence>
<dbReference type="PANTHER" id="PTHR33223:SF6">
    <property type="entry name" value="CCHC-TYPE DOMAIN-CONTAINING PROTEIN"/>
    <property type="match status" value="1"/>
</dbReference>
<keyword evidence="5" id="KW-1185">Reference proteome</keyword>
<evidence type="ECO:0000256" key="1">
    <source>
        <dbReference type="PROSITE-ProRule" id="PRU00047"/>
    </source>
</evidence>
<evidence type="ECO:0000256" key="2">
    <source>
        <dbReference type="SAM" id="MobiDB-lite"/>
    </source>
</evidence>
<keyword evidence="1" id="KW-0479">Metal-binding</keyword>
<feature type="compositionally biased region" description="Basic and acidic residues" evidence="2">
    <location>
        <begin position="300"/>
        <end position="309"/>
    </location>
</feature>
<dbReference type="InterPro" id="IPR036875">
    <property type="entry name" value="Znf_CCHC_sf"/>
</dbReference>
<evidence type="ECO:0000313" key="4">
    <source>
        <dbReference type="EMBL" id="KAJ0392079.1"/>
    </source>
</evidence>
<dbReference type="PROSITE" id="PS50158">
    <property type="entry name" value="ZF_CCHC"/>
    <property type="match status" value="1"/>
</dbReference>